<comment type="caution">
    <text evidence="3">The sequence shown here is derived from an EMBL/GenBank/DDBJ whole genome shotgun (WGS) entry which is preliminary data.</text>
</comment>
<dbReference type="Pfam" id="PF13454">
    <property type="entry name" value="NAD_binding_9"/>
    <property type="match status" value="1"/>
</dbReference>
<organism evidence="3 4">
    <name type="scientific">Novipirellula galeiformis</name>
    <dbReference type="NCBI Taxonomy" id="2528004"/>
    <lineage>
        <taxon>Bacteria</taxon>
        <taxon>Pseudomonadati</taxon>
        <taxon>Planctomycetota</taxon>
        <taxon>Planctomycetia</taxon>
        <taxon>Pirellulales</taxon>
        <taxon>Pirellulaceae</taxon>
        <taxon>Novipirellula</taxon>
    </lineage>
</organism>
<name>A0A5C6CC92_9BACT</name>
<accession>A0A5C6CC92</accession>
<dbReference type="EMBL" id="SJPT01000007">
    <property type="protein sequence ID" value="TWU21026.1"/>
    <property type="molecule type" value="Genomic_DNA"/>
</dbReference>
<keyword evidence="4" id="KW-1185">Reference proteome</keyword>
<evidence type="ECO:0000313" key="3">
    <source>
        <dbReference type="EMBL" id="TWU21026.1"/>
    </source>
</evidence>
<dbReference type="SUPFAM" id="SSF51905">
    <property type="entry name" value="FAD/NAD(P)-binding domain"/>
    <property type="match status" value="1"/>
</dbReference>
<dbReference type="Proteomes" id="UP000316304">
    <property type="component" value="Unassembled WGS sequence"/>
</dbReference>
<proteinExistence type="predicted"/>
<dbReference type="Gene3D" id="3.50.50.60">
    <property type="entry name" value="FAD/NAD(P)-binding domain"/>
    <property type="match status" value="1"/>
</dbReference>
<dbReference type="AlphaFoldDB" id="A0A5C6CC92"/>
<reference evidence="3 4" key="1">
    <citation type="submission" date="2019-02" db="EMBL/GenBank/DDBJ databases">
        <title>Deep-cultivation of Planctomycetes and their phenomic and genomic characterization uncovers novel biology.</title>
        <authorList>
            <person name="Wiegand S."/>
            <person name="Jogler M."/>
            <person name="Boedeker C."/>
            <person name="Pinto D."/>
            <person name="Vollmers J."/>
            <person name="Rivas-Marin E."/>
            <person name="Kohn T."/>
            <person name="Peeters S.H."/>
            <person name="Heuer A."/>
            <person name="Rast P."/>
            <person name="Oberbeckmann S."/>
            <person name="Bunk B."/>
            <person name="Jeske O."/>
            <person name="Meyerdierks A."/>
            <person name="Storesund J.E."/>
            <person name="Kallscheuer N."/>
            <person name="Luecker S."/>
            <person name="Lage O.M."/>
            <person name="Pohl T."/>
            <person name="Merkel B.J."/>
            <person name="Hornburger P."/>
            <person name="Mueller R.-W."/>
            <person name="Bruemmer F."/>
            <person name="Labrenz M."/>
            <person name="Spormann A.M."/>
            <person name="Op Den Camp H."/>
            <person name="Overmann J."/>
            <person name="Amann R."/>
            <person name="Jetten M.S.M."/>
            <person name="Mascher T."/>
            <person name="Medema M.H."/>
            <person name="Devos D.P."/>
            <person name="Kaster A.-K."/>
            <person name="Ovreas L."/>
            <person name="Rohde M."/>
            <person name="Galperin M.Y."/>
            <person name="Jogler C."/>
        </authorList>
    </citation>
    <scope>NUCLEOTIDE SEQUENCE [LARGE SCALE GENOMIC DNA]</scope>
    <source>
        <strain evidence="3 4">Pla52o</strain>
    </source>
</reference>
<dbReference type="InterPro" id="IPR038732">
    <property type="entry name" value="HpyO/CreE_NAD-binding"/>
</dbReference>
<dbReference type="PANTHER" id="PTHR40254:SF1">
    <property type="entry name" value="BLR0577 PROTEIN"/>
    <property type="match status" value="1"/>
</dbReference>
<feature type="domain" description="FAD-dependent urate hydroxylase HpyO/Asp monooxygenase CreE-like FAD/NAD(P)-binding" evidence="2">
    <location>
        <begin position="29"/>
        <end position="188"/>
    </location>
</feature>
<dbReference type="InterPro" id="IPR036188">
    <property type="entry name" value="FAD/NAD-bd_sf"/>
</dbReference>
<protein>
    <recommendedName>
        <fullName evidence="2">FAD-dependent urate hydroxylase HpyO/Asp monooxygenase CreE-like FAD/NAD(P)-binding domain-containing protein</fullName>
    </recommendedName>
</protein>
<evidence type="ECO:0000259" key="2">
    <source>
        <dbReference type="Pfam" id="PF13454"/>
    </source>
</evidence>
<dbReference type="PANTHER" id="PTHR40254">
    <property type="entry name" value="BLR0577 PROTEIN"/>
    <property type="match status" value="1"/>
</dbReference>
<gene>
    <name evidence="3" type="ORF">Pla52o_40580</name>
</gene>
<evidence type="ECO:0000313" key="4">
    <source>
        <dbReference type="Proteomes" id="UP000316304"/>
    </source>
</evidence>
<evidence type="ECO:0000256" key="1">
    <source>
        <dbReference type="SAM" id="MobiDB-lite"/>
    </source>
</evidence>
<dbReference type="InterPro" id="IPR052189">
    <property type="entry name" value="L-asp_N-monooxygenase_NS-form"/>
</dbReference>
<feature type="region of interest" description="Disordered" evidence="1">
    <location>
        <begin position="1"/>
        <end position="22"/>
    </location>
</feature>
<sequence>MIKSSQMAPRLESEMSTPDKPPQATLRLAIIGCGPRGLQCLEALSRALSPEQLSRMDITVYDPNDKPGAGRIYDPTQPHVLKMNFATQHIDFWKTAADKTTPQSTSLIGLLNQHYPNIAARDQFVPRAIVGEYLHECFETVKQRLRRDAALTCLQRQVERVRRVDGRWQVYDGASTRMFDLVVLATGHEGLRASAPQSPQADDAFVFPVETNLSQQRIAAGTNVLVRGFGLTAIDAVLMLTEGRGGTFEEGEGLLPRYNRSSNEPRRIDIRSRSGRPMLAKPTATMEPISESFWIPYRERLERLSAKHGELMFHQDIWSIITEAAGALLQQSSGMHEVRDVDKWFRGWSRYKMGPAEAKHAMLQSLAVARSSRPIDIPFALGESWRKLYAQLVSRISFGGLAEGQWECYLRTSREMERIAFGPPAENVAKLLRLIRDRVVTLGTSDQTAPNYDAMLHAVIASPTERDPGGPLAKLIAEGLVQVDPTTAAVRIGQDGFVVGSEHGLAIFGRATEGWIIGNDTLSRTLHPHIECWAKSVAEFLPTSAVDAPVLRTKATFA</sequence>